<keyword evidence="2" id="KW-0805">Transcription regulation</keyword>
<dbReference type="GO" id="GO:0030154">
    <property type="term" value="P:cell differentiation"/>
    <property type="evidence" value="ECO:0007669"/>
    <property type="project" value="TreeGrafter"/>
</dbReference>
<dbReference type="Gene3D" id="1.10.10.10">
    <property type="entry name" value="Winged helix-like DNA-binding domain superfamily/Winged helix DNA-binding domain"/>
    <property type="match status" value="1"/>
</dbReference>
<dbReference type="InterPro" id="IPR030456">
    <property type="entry name" value="TF_fork_head_CS_2"/>
</dbReference>
<dbReference type="InterPro" id="IPR001766">
    <property type="entry name" value="Fork_head_dom"/>
</dbReference>
<proteinExistence type="predicted"/>
<evidence type="ECO:0000256" key="5">
    <source>
        <dbReference type="ARBA" id="ARBA00023242"/>
    </source>
</evidence>
<protein>
    <recommendedName>
        <fullName evidence="8">Fork-head domain-containing protein</fullName>
    </recommendedName>
</protein>
<dbReference type="SMART" id="SM00339">
    <property type="entry name" value="FH"/>
    <property type="match status" value="1"/>
</dbReference>
<evidence type="ECO:0000313" key="10">
    <source>
        <dbReference type="Proteomes" id="UP000594262"/>
    </source>
</evidence>
<dbReference type="PRINTS" id="PR00053">
    <property type="entry name" value="FORKHEAD"/>
</dbReference>
<evidence type="ECO:0000256" key="7">
    <source>
        <dbReference type="SAM" id="MobiDB-lite"/>
    </source>
</evidence>
<dbReference type="Pfam" id="PF00250">
    <property type="entry name" value="Forkhead"/>
    <property type="match status" value="1"/>
</dbReference>
<evidence type="ECO:0000256" key="3">
    <source>
        <dbReference type="ARBA" id="ARBA00023125"/>
    </source>
</evidence>
<evidence type="ECO:0000256" key="2">
    <source>
        <dbReference type="ARBA" id="ARBA00023015"/>
    </source>
</evidence>
<accession>A0A7M5UY36</accession>
<dbReference type="PROSITE" id="PS00658">
    <property type="entry name" value="FORK_HEAD_2"/>
    <property type="match status" value="1"/>
</dbReference>
<dbReference type="InterPro" id="IPR036390">
    <property type="entry name" value="WH_DNA-bd_sf"/>
</dbReference>
<feature type="region of interest" description="Disordered" evidence="7">
    <location>
        <begin position="223"/>
        <end position="242"/>
    </location>
</feature>
<evidence type="ECO:0000256" key="6">
    <source>
        <dbReference type="PROSITE-ProRule" id="PRU00089"/>
    </source>
</evidence>
<dbReference type="InterPro" id="IPR036388">
    <property type="entry name" value="WH-like_DNA-bd_sf"/>
</dbReference>
<dbReference type="Proteomes" id="UP000594262">
    <property type="component" value="Unplaced"/>
</dbReference>
<keyword evidence="10" id="KW-1185">Reference proteome</keyword>
<dbReference type="GO" id="GO:0005634">
    <property type="term" value="C:nucleus"/>
    <property type="evidence" value="ECO:0007669"/>
    <property type="project" value="UniProtKB-SubCell"/>
</dbReference>
<comment type="subcellular location">
    <subcellularLocation>
        <location evidence="1 6">Nucleus</location>
    </subcellularLocation>
</comment>
<dbReference type="SUPFAM" id="SSF46785">
    <property type="entry name" value="Winged helix' DNA-binding domain"/>
    <property type="match status" value="1"/>
</dbReference>
<dbReference type="EnsemblMetazoa" id="CLYHEMT007815.1">
    <property type="protein sequence ID" value="CLYHEMP007815.1"/>
    <property type="gene ID" value="CLYHEMG007815"/>
</dbReference>
<sequence>MMTTGTDIGLSAHGLEAGDKTLLDDADDLYDDEEVMTHLPADPKLSLESNSKNLKAVKPPYSYIALITMAVLHSPHKKLTLSGICEFIMQKFPYYRERFPAWQNSIRHNLSLNDCFVKIPREPGNPGKGHYWTLDPASSDMFDHGSFLRRRKRFKRNGTYGNSQGSVDSRRTHYSSHSIYENRRCMPPMNLQYYQQVSRSPYHRHQQQHHHSHPDKYLSMYLSQKKPSSSPSLSDSTSKDQDSICKIQRTDFSISNLIGQQKSTDILKMQHSGKTQKTNDLSEYKDIYRNNSPSPRRPPELVCSPIKGYSKFPYLTTTSSGSRPYSPIIAPTPRILSAPYMTPSSYYGGQHSHRICSCSGCR</sequence>
<dbReference type="PANTHER" id="PTHR11829">
    <property type="entry name" value="FORKHEAD BOX PROTEIN"/>
    <property type="match status" value="1"/>
</dbReference>
<dbReference type="AlphaFoldDB" id="A0A7M5UY36"/>
<dbReference type="PANTHER" id="PTHR11829:SF402">
    <property type="entry name" value="FORK HEAD DOMAIN-CONTAINING PROTEIN FD3-RELATED"/>
    <property type="match status" value="1"/>
</dbReference>
<evidence type="ECO:0000256" key="4">
    <source>
        <dbReference type="ARBA" id="ARBA00023163"/>
    </source>
</evidence>
<dbReference type="GO" id="GO:0009653">
    <property type="term" value="P:anatomical structure morphogenesis"/>
    <property type="evidence" value="ECO:0007669"/>
    <property type="project" value="TreeGrafter"/>
</dbReference>
<dbReference type="GO" id="GO:0000981">
    <property type="term" value="F:DNA-binding transcription factor activity, RNA polymerase II-specific"/>
    <property type="evidence" value="ECO:0007669"/>
    <property type="project" value="TreeGrafter"/>
</dbReference>
<dbReference type="CDD" id="cd20048">
    <property type="entry name" value="FH_FOXD4-like"/>
    <property type="match status" value="1"/>
</dbReference>
<dbReference type="RefSeq" id="XP_066917164.1">
    <property type="nucleotide sequence ID" value="XM_067061063.1"/>
</dbReference>
<keyword evidence="4" id="KW-0804">Transcription</keyword>
<keyword evidence="5 6" id="KW-0539">Nucleus</keyword>
<feature type="domain" description="Fork-head" evidence="8">
    <location>
        <begin position="58"/>
        <end position="152"/>
    </location>
</feature>
<evidence type="ECO:0000313" key="9">
    <source>
        <dbReference type="EnsemblMetazoa" id="CLYHEMP007815.1"/>
    </source>
</evidence>
<dbReference type="FunFam" id="1.10.10.10:FF:000016">
    <property type="entry name" value="Forkhead box protein I1"/>
    <property type="match status" value="1"/>
</dbReference>
<organism evidence="9 10">
    <name type="scientific">Clytia hemisphaerica</name>
    <dbReference type="NCBI Taxonomy" id="252671"/>
    <lineage>
        <taxon>Eukaryota</taxon>
        <taxon>Metazoa</taxon>
        <taxon>Cnidaria</taxon>
        <taxon>Hydrozoa</taxon>
        <taxon>Hydroidolina</taxon>
        <taxon>Leptothecata</taxon>
        <taxon>Obeliida</taxon>
        <taxon>Clytiidae</taxon>
        <taxon>Clytia</taxon>
    </lineage>
</organism>
<feature type="compositionally biased region" description="Low complexity" evidence="7">
    <location>
        <begin position="223"/>
        <end position="236"/>
    </location>
</feature>
<keyword evidence="3 6" id="KW-0238">DNA-binding</keyword>
<feature type="region of interest" description="Disordered" evidence="7">
    <location>
        <begin position="155"/>
        <end position="174"/>
    </location>
</feature>
<evidence type="ECO:0000256" key="1">
    <source>
        <dbReference type="ARBA" id="ARBA00004123"/>
    </source>
</evidence>
<dbReference type="OrthoDB" id="5402974at2759"/>
<feature type="DNA-binding region" description="Fork-head" evidence="6">
    <location>
        <begin position="58"/>
        <end position="152"/>
    </location>
</feature>
<name>A0A7M5UY36_9CNID</name>
<dbReference type="GeneID" id="136804353"/>
<dbReference type="PROSITE" id="PS50039">
    <property type="entry name" value="FORK_HEAD_3"/>
    <property type="match status" value="1"/>
</dbReference>
<evidence type="ECO:0000259" key="8">
    <source>
        <dbReference type="PROSITE" id="PS50039"/>
    </source>
</evidence>
<dbReference type="GO" id="GO:0000978">
    <property type="term" value="F:RNA polymerase II cis-regulatory region sequence-specific DNA binding"/>
    <property type="evidence" value="ECO:0007669"/>
    <property type="project" value="TreeGrafter"/>
</dbReference>
<reference evidence="9" key="1">
    <citation type="submission" date="2021-01" db="UniProtKB">
        <authorList>
            <consortium name="EnsemblMetazoa"/>
        </authorList>
    </citation>
    <scope>IDENTIFICATION</scope>
</reference>
<dbReference type="InterPro" id="IPR050211">
    <property type="entry name" value="FOX_domain-containing"/>
</dbReference>